<organism evidence="1 2">
    <name type="scientific">Nocardia otitidiscaviarum</name>
    <dbReference type="NCBI Taxonomy" id="1823"/>
    <lineage>
        <taxon>Bacteria</taxon>
        <taxon>Bacillati</taxon>
        <taxon>Actinomycetota</taxon>
        <taxon>Actinomycetes</taxon>
        <taxon>Mycobacteriales</taxon>
        <taxon>Nocardiaceae</taxon>
        <taxon>Nocardia</taxon>
    </lineage>
</organism>
<keyword evidence="2" id="KW-1185">Reference proteome</keyword>
<sequence>MAIADGIVRGAFAAAARVRDARVFHPNGLPLTGVLHAVDGVYKQLLGSAARPVLARISKGVGLPDGVPDVLGLAVRVLDRHDRPWDLALATTGTGTLSRFVITPALGWSSAYYGSLMAYRFEDGPVEWIFAEPDAAQPESPSLGAMSTHLEGHRLGFTLQAAPLTGPKRTLAEITVAAPEIGEQAGPGFFDPVRNLPPEVELLPRPVTAVRKWAYTGSRRGRHETDAVATAGVAGLQGMSER</sequence>
<dbReference type="AlphaFoldDB" id="A0A378Y7C8"/>
<evidence type="ECO:0008006" key="3">
    <source>
        <dbReference type="Google" id="ProtNLM"/>
    </source>
</evidence>
<protein>
    <recommendedName>
        <fullName evidence="3">Phosphodiesterase</fullName>
    </recommendedName>
</protein>
<dbReference type="Proteomes" id="UP000255467">
    <property type="component" value="Unassembled WGS sequence"/>
</dbReference>
<dbReference type="InterPro" id="IPR020835">
    <property type="entry name" value="Catalase_sf"/>
</dbReference>
<evidence type="ECO:0000313" key="1">
    <source>
        <dbReference type="EMBL" id="SUA73116.1"/>
    </source>
</evidence>
<gene>
    <name evidence="1" type="ORF">NCTC1934_00551</name>
</gene>
<dbReference type="STRING" id="1406858.GCA_000710895_01424"/>
<reference evidence="1 2" key="1">
    <citation type="submission" date="2018-06" db="EMBL/GenBank/DDBJ databases">
        <authorList>
            <consortium name="Pathogen Informatics"/>
            <person name="Doyle S."/>
        </authorList>
    </citation>
    <scope>NUCLEOTIDE SEQUENCE [LARGE SCALE GENOMIC DNA]</scope>
    <source>
        <strain evidence="1 2">NCTC1934</strain>
    </source>
</reference>
<proteinExistence type="predicted"/>
<dbReference type="RefSeq" id="WP_039816936.1">
    <property type="nucleotide sequence ID" value="NZ_UGRY01000002.1"/>
</dbReference>
<accession>A0A378Y7C8</accession>
<dbReference type="SUPFAM" id="SSF56634">
    <property type="entry name" value="Heme-dependent catalase-like"/>
    <property type="match status" value="1"/>
</dbReference>
<name>A0A378Y7C8_9NOCA</name>
<dbReference type="GO" id="GO:0020037">
    <property type="term" value="F:heme binding"/>
    <property type="evidence" value="ECO:0007669"/>
    <property type="project" value="InterPro"/>
</dbReference>
<evidence type="ECO:0000313" key="2">
    <source>
        <dbReference type="Proteomes" id="UP000255467"/>
    </source>
</evidence>
<dbReference type="OrthoDB" id="3368165at2"/>
<dbReference type="EMBL" id="UGRY01000002">
    <property type="protein sequence ID" value="SUA73116.1"/>
    <property type="molecule type" value="Genomic_DNA"/>
</dbReference>